<dbReference type="Pfam" id="PF00850">
    <property type="entry name" value="Hist_deacetyl"/>
    <property type="match status" value="1"/>
</dbReference>
<dbReference type="InterPro" id="IPR000286">
    <property type="entry name" value="HDACs"/>
</dbReference>
<gene>
    <name evidence="3" type="ORF">H4Q32_012254</name>
</gene>
<evidence type="ECO:0000256" key="1">
    <source>
        <dbReference type="SAM" id="MobiDB-lite"/>
    </source>
</evidence>
<dbReference type="InterPro" id="IPR023696">
    <property type="entry name" value="Ureohydrolase_dom_sf"/>
</dbReference>
<feature type="compositionally biased region" description="Polar residues" evidence="1">
    <location>
        <begin position="141"/>
        <end position="150"/>
    </location>
</feature>
<evidence type="ECO:0000313" key="4">
    <source>
        <dbReference type="Proteomes" id="UP000830375"/>
    </source>
</evidence>
<dbReference type="PANTHER" id="PTHR10625">
    <property type="entry name" value="HISTONE DEACETYLASE HDAC1-RELATED"/>
    <property type="match status" value="1"/>
</dbReference>
<protein>
    <submittedName>
        <fullName evidence="3">Histone deacetylase 4</fullName>
    </submittedName>
</protein>
<dbReference type="EMBL" id="JACTAM010000006">
    <property type="protein sequence ID" value="KAI2663679.1"/>
    <property type="molecule type" value="Genomic_DNA"/>
</dbReference>
<dbReference type="InterPro" id="IPR037138">
    <property type="entry name" value="His_deacetylse_dom_sf"/>
</dbReference>
<name>A0ABQ8MLF5_LABRO</name>
<proteinExistence type="predicted"/>
<comment type="caution">
    <text evidence="3">The sequence shown here is derived from an EMBL/GenBank/DDBJ whole genome shotgun (WGS) entry which is preliminary data.</text>
</comment>
<dbReference type="PANTHER" id="PTHR10625:SF42">
    <property type="entry name" value="HISTONE DEACETYLASE 7"/>
    <property type="match status" value="1"/>
</dbReference>
<feature type="compositionally biased region" description="Basic residues" evidence="1">
    <location>
        <begin position="1"/>
        <end position="12"/>
    </location>
</feature>
<dbReference type="SUPFAM" id="SSF52768">
    <property type="entry name" value="Arginase/deacetylase"/>
    <property type="match status" value="1"/>
</dbReference>
<evidence type="ECO:0000313" key="3">
    <source>
        <dbReference type="EMBL" id="KAI2663679.1"/>
    </source>
</evidence>
<feature type="domain" description="Histone deacetylase" evidence="2">
    <location>
        <begin position="274"/>
        <end position="469"/>
    </location>
</feature>
<feature type="compositionally biased region" description="Basic and acidic residues" evidence="1">
    <location>
        <begin position="70"/>
        <end position="82"/>
    </location>
</feature>
<evidence type="ECO:0000259" key="2">
    <source>
        <dbReference type="Pfam" id="PF00850"/>
    </source>
</evidence>
<keyword evidence="4" id="KW-1185">Reference proteome</keyword>
<feature type="compositionally biased region" description="Basic residues" evidence="1">
    <location>
        <begin position="40"/>
        <end position="52"/>
    </location>
</feature>
<dbReference type="Gene3D" id="3.40.800.20">
    <property type="entry name" value="Histone deacetylase domain"/>
    <property type="match status" value="1"/>
</dbReference>
<feature type="region of interest" description="Disordered" evidence="1">
    <location>
        <begin position="1"/>
        <end position="159"/>
    </location>
</feature>
<dbReference type="PRINTS" id="PR01270">
    <property type="entry name" value="HDASUPER"/>
</dbReference>
<feature type="compositionally biased region" description="Polar residues" evidence="1">
    <location>
        <begin position="57"/>
        <end position="67"/>
    </location>
</feature>
<dbReference type="Proteomes" id="UP000830375">
    <property type="component" value="Unassembled WGS sequence"/>
</dbReference>
<organism evidence="3 4">
    <name type="scientific">Labeo rohita</name>
    <name type="common">Indian major carp</name>
    <name type="synonym">Cyprinus rohita</name>
    <dbReference type="NCBI Taxonomy" id="84645"/>
    <lineage>
        <taxon>Eukaryota</taxon>
        <taxon>Metazoa</taxon>
        <taxon>Chordata</taxon>
        <taxon>Craniata</taxon>
        <taxon>Vertebrata</taxon>
        <taxon>Euteleostomi</taxon>
        <taxon>Actinopterygii</taxon>
        <taxon>Neopterygii</taxon>
        <taxon>Teleostei</taxon>
        <taxon>Ostariophysi</taxon>
        <taxon>Cypriniformes</taxon>
        <taxon>Cyprinidae</taxon>
        <taxon>Labeoninae</taxon>
        <taxon>Labeonini</taxon>
        <taxon>Labeo</taxon>
    </lineage>
</organism>
<reference evidence="3 4" key="1">
    <citation type="submission" date="2022-01" db="EMBL/GenBank/DDBJ databases">
        <title>A high-quality chromosome-level genome assembly of rohu carp, Labeo rohita.</title>
        <authorList>
            <person name="Arick M.A. II"/>
            <person name="Hsu C.-Y."/>
            <person name="Magbanua Z."/>
            <person name="Pechanova O."/>
            <person name="Grover C."/>
            <person name="Miller E."/>
            <person name="Thrash A."/>
            <person name="Ezzel L."/>
            <person name="Alam S."/>
            <person name="Benzie J."/>
            <person name="Hamilton M."/>
            <person name="Karsi A."/>
            <person name="Lawrence M.L."/>
            <person name="Peterson D.G."/>
        </authorList>
    </citation>
    <scope>NUCLEOTIDE SEQUENCE [LARGE SCALE GENOMIC DNA]</scope>
    <source>
        <strain evidence="4">BAU-BD-2019</strain>
        <tissue evidence="3">Blood</tissue>
    </source>
</reference>
<feature type="compositionally biased region" description="Polar residues" evidence="1">
    <location>
        <begin position="96"/>
        <end position="109"/>
    </location>
</feature>
<feature type="compositionally biased region" description="Polar residues" evidence="1">
    <location>
        <begin position="19"/>
        <end position="30"/>
    </location>
</feature>
<sequence length="470" mass="52557">MQMSAHQHRKLERGRESAEQPSNQLLNNKKSAGASDWVKRKLNQHIRNKHRKPESQDPAQLSASNIPESHYFEEDSPLRRTASEPILKLRPKRSASGRQNPLQRKTSAPPTVREPDSMGGTSSSTTVFKGRSLSDKKMSCQEPQTFSTSSPHEDESPVHSVQNPMIWTRYSQPVFAVHPPVLAVPGQWAVMPHRPLSKSQSAPSFVQHFHTQTVMIAHPMYQQQWPQETFQHHTETNEHLHASTQISVSHALSHRLVFDYQMLKHVCDCGGYGDRIVSIWTRLLECGLRNQCKAVKGRLATFEELLSVHSEELVCLYTGLSERTSSIAYRSQTDLDTASNTSCSAEILKMAVGSVIELALRVAGGELRNGFAVVTHPGHHASHSQTCGSSIFNSVAIAAKQLQERLKVKKILIVDWDVHHGYGTEEIFYTDPSVLYISLHRYDNGSFFCGNGQPTRVGSDRGEGYNVNVA</sequence>
<dbReference type="InterPro" id="IPR023801">
    <property type="entry name" value="His_deacetylse_dom"/>
</dbReference>
<accession>A0ABQ8MLF5</accession>